<evidence type="ECO:0000313" key="3">
    <source>
        <dbReference type="Proteomes" id="UP000652761"/>
    </source>
</evidence>
<evidence type="ECO:0000256" key="1">
    <source>
        <dbReference type="SAM" id="Phobius"/>
    </source>
</evidence>
<gene>
    <name evidence="2" type="ORF">Taro_002491</name>
</gene>
<dbReference type="Proteomes" id="UP000652761">
    <property type="component" value="Unassembled WGS sequence"/>
</dbReference>
<organism evidence="2 3">
    <name type="scientific">Colocasia esculenta</name>
    <name type="common">Wild taro</name>
    <name type="synonym">Arum esculentum</name>
    <dbReference type="NCBI Taxonomy" id="4460"/>
    <lineage>
        <taxon>Eukaryota</taxon>
        <taxon>Viridiplantae</taxon>
        <taxon>Streptophyta</taxon>
        <taxon>Embryophyta</taxon>
        <taxon>Tracheophyta</taxon>
        <taxon>Spermatophyta</taxon>
        <taxon>Magnoliopsida</taxon>
        <taxon>Liliopsida</taxon>
        <taxon>Araceae</taxon>
        <taxon>Aroideae</taxon>
        <taxon>Colocasieae</taxon>
        <taxon>Colocasia</taxon>
    </lineage>
</organism>
<dbReference type="AlphaFoldDB" id="A0A843TLM3"/>
<proteinExistence type="predicted"/>
<comment type="caution">
    <text evidence="2">The sequence shown here is derived from an EMBL/GenBank/DDBJ whole genome shotgun (WGS) entry which is preliminary data.</text>
</comment>
<keyword evidence="1" id="KW-1133">Transmembrane helix</keyword>
<sequence>MDFKLRLEGHNLMERLESTTIRLQYGWINSWFSSSVDSTGCSCRQVLTGRGLGVRETVSCQWLSTGDTGAVDRHSYLELSKAGGHLNLQLSYEVSDGRLSNGVTSSNAITISRSIYRLRLGVFSFLVFSFIFICSFFIFTITLNCSLSLTIEVTGHNAIYHFVAHPLCSSEIIGATRLEGSHLFFWNREIKEQEEGGELTCVRHRPL</sequence>
<protein>
    <submittedName>
        <fullName evidence="2">Uncharacterized protein</fullName>
    </submittedName>
</protein>
<feature type="transmembrane region" description="Helical" evidence="1">
    <location>
        <begin position="120"/>
        <end position="143"/>
    </location>
</feature>
<name>A0A843TLM3_COLES</name>
<dbReference type="EMBL" id="NMUH01000059">
    <property type="protein sequence ID" value="MQL70170.1"/>
    <property type="molecule type" value="Genomic_DNA"/>
</dbReference>
<accession>A0A843TLM3</accession>
<keyword evidence="3" id="KW-1185">Reference proteome</keyword>
<keyword evidence="1" id="KW-0472">Membrane</keyword>
<keyword evidence="1" id="KW-0812">Transmembrane</keyword>
<evidence type="ECO:0000313" key="2">
    <source>
        <dbReference type="EMBL" id="MQL70170.1"/>
    </source>
</evidence>
<reference evidence="2" key="1">
    <citation type="submission" date="2017-07" db="EMBL/GenBank/DDBJ databases">
        <title>Taro Niue Genome Assembly and Annotation.</title>
        <authorList>
            <person name="Atibalentja N."/>
            <person name="Keating K."/>
            <person name="Fields C.J."/>
        </authorList>
    </citation>
    <scope>NUCLEOTIDE SEQUENCE</scope>
    <source>
        <strain evidence="2">Niue_2</strain>
        <tissue evidence="2">Leaf</tissue>
    </source>
</reference>